<dbReference type="Gene3D" id="3.20.20.100">
    <property type="entry name" value="NADP-dependent oxidoreductase domain"/>
    <property type="match status" value="1"/>
</dbReference>
<evidence type="ECO:0000259" key="2">
    <source>
        <dbReference type="Pfam" id="PF00248"/>
    </source>
</evidence>
<dbReference type="CDD" id="cd19093">
    <property type="entry name" value="AKR_AtPLR-like"/>
    <property type="match status" value="1"/>
</dbReference>
<dbReference type="STRING" id="554065.E1ZIQ0"/>
<name>E1ZIQ0_CHLVA</name>
<evidence type="ECO:0000313" key="4">
    <source>
        <dbReference type="Proteomes" id="UP000008141"/>
    </source>
</evidence>
<feature type="domain" description="NADP-dependent oxidoreductase" evidence="2">
    <location>
        <begin position="5"/>
        <end position="280"/>
    </location>
</feature>
<dbReference type="GO" id="GO:0016491">
    <property type="term" value="F:oxidoreductase activity"/>
    <property type="evidence" value="ECO:0007669"/>
    <property type="project" value="UniProtKB-KW"/>
</dbReference>
<keyword evidence="4" id="KW-1185">Reference proteome</keyword>
<dbReference type="InterPro" id="IPR018170">
    <property type="entry name" value="Aldo/ket_reductase_CS"/>
</dbReference>
<dbReference type="SUPFAM" id="SSF51430">
    <property type="entry name" value="NAD(P)-linked oxidoreductase"/>
    <property type="match status" value="1"/>
</dbReference>
<dbReference type="AlphaFoldDB" id="E1ZIQ0"/>
<dbReference type="eggNOG" id="KOG1575">
    <property type="taxonomic scope" value="Eukaryota"/>
</dbReference>
<dbReference type="Proteomes" id="UP000008141">
    <property type="component" value="Unassembled WGS sequence"/>
</dbReference>
<organism evidence="4">
    <name type="scientific">Chlorella variabilis</name>
    <name type="common">Green alga</name>
    <dbReference type="NCBI Taxonomy" id="554065"/>
    <lineage>
        <taxon>Eukaryota</taxon>
        <taxon>Viridiplantae</taxon>
        <taxon>Chlorophyta</taxon>
        <taxon>core chlorophytes</taxon>
        <taxon>Trebouxiophyceae</taxon>
        <taxon>Chlorellales</taxon>
        <taxon>Chlorellaceae</taxon>
        <taxon>Chlorella clade</taxon>
        <taxon>Chlorella</taxon>
    </lineage>
</organism>
<keyword evidence="1" id="KW-0560">Oxidoreductase</keyword>
<dbReference type="PROSITE" id="PS00062">
    <property type="entry name" value="ALDOKETO_REDUCTASE_2"/>
    <property type="match status" value="1"/>
</dbReference>
<dbReference type="Pfam" id="PF00248">
    <property type="entry name" value="Aldo_ket_red"/>
    <property type="match status" value="1"/>
</dbReference>
<protein>
    <recommendedName>
        <fullName evidence="2">NADP-dependent oxidoreductase domain-containing protein</fullName>
    </recommendedName>
</protein>
<dbReference type="OrthoDB" id="37537at2759"/>
<proteinExistence type="predicted"/>
<dbReference type="PANTHER" id="PTHR43625">
    <property type="entry name" value="AFLATOXIN B1 ALDEHYDE REDUCTASE"/>
    <property type="match status" value="1"/>
</dbReference>
<dbReference type="GeneID" id="17353731"/>
<dbReference type="InterPro" id="IPR036812">
    <property type="entry name" value="NAD(P)_OxRdtase_dom_sf"/>
</dbReference>
<evidence type="ECO:0000313" key="3">
    <source>
        <dbReference type="EMBL" id="EFN54372.1"/>
    </source>
</evidence>
<dbReference type="EMBL" id="GL433848">
    <property type="protein sequence ID" value="EFN54372.1"/>
    <property type="molecule type" value="Genomic_DNA"/>
</dbReference>
<dbReference type="InParanoid" id="E1ZIQ0"/>
<dbReference type="GO" id="GO:0005737">
    <property type="term" value="C:cytoplasm"/>
    <property type="evidence" value="ECO:0007669"/>
    <property type="project" value="TreeGrafter"/>
</dbReference>
<dbReference type="InterPro" id="IPR023210">
    <property type="entry name" value="NADP_OxRdtase_dom"/>
</dbReference>
<sequence length="292" mass="30539">MSGAYRACLAHGCNLFDTAESYGGGLLGGWGSSERFLAACMREGGEAAAAPPGPAPVIVSKYIPLPWRLFEPRCMMRALQATVSRLEVEAVDVYLVHSPVATFNSIKTLASSLAAAVDSGLARHVGVSNYSEAEVRETHRVLAEAGLPLAANQVEFSLLHALPERSGLLDACSELGVGVMAYSPLAMGRLSGKYSAANKPRGARRFGDLPFERIQPVVDLLARLGRQHGGKTPAQVALNWLVCKGAVPIPGAKNAAQAEANTGALGWRLSGGDVGELDEAAVEGSLKLGQHG</sequence>
<dbReference type="KEGG" id="cvr:CHLNCDRAFT_135662"/>
<dbReference type="RefSeq" id="XP_005846474.1">
    <property type="nucleotide sequence ID" value="XM_005846412.1"/>
</dbReference>
<dbReference type="PANTHER" id="PTHR43625:SF5">
    <property type="entry name" value="PYRIDOXAL REDUCTASE, CHLOROPLASTIC"/>
    <property type="match status" value="1"/>
</dbReference>
<accession>E1ZIQ0</accession>
<gene>
    <name evidence="3" type="ORF">CHLNCDRAFT_135662</name>
</gene>
<evidence type="ECO:0000256" key="1">
    <source>
        <dbReference type="ARBA" id="ARBA00023002"/>
    </source>
</evidence>
<dbReference type="InterPro" id="IPR050791">
    <property type="entry name" value="Aldo-Keto_reductase"/>
</dbReference>
<reference evidence="3 4" key="1">
    <citation type="journal article" date="2010" name="Plant Cell">
        <title>The Chlorella variabilis NC64A genome reveals adaptation to photosymbiosis, coevolution with viruses, and cryptic sex.</title>
        <authorList>
            <person name="Blanc G."/>
            <person name="Duncan G."/>
            <person name="Agarkova I."/>
            <person name="Borodovsky M."/>
            <person name="Gurnon J."/>
            <person name="Kuo A."/>
            <person name="Lindquist E."/>
            <person name="Lucas S."/>
            <person name="Pangilinan J."/>
            <person name="Polle J."/>
            <person name="Salamov A."/>
            <person name="Terry A."/>
            <person name="Yamada T."/>
            <person name="Dunigan D.D."/>
            <person name="Grigoriev I.V."/>
            <person name="Claverie J.M."/>
            <person name="Van Etten J.L."/>
        </authorList>
    </citation>
    <scope>NUCLEOTIDE SEQUENCE [LARGE SCALE GENOMIC DNA]</scope>
    <source>
        <strain evidence="3 4">NC64A</strain>
    </source>
</reference>
<dbReference type="OMA" id="FAMEDIA"/>